<protein>
    <submittedName>
        <fullName evidence="1">Uncharacterized protein</fullName>
    </submittedName>
</protein>
<proteinExistence type="predicted"/>
<sequence>MVDLGSPVKDFQSKCKNGGIYLEVLRGGV</sequence>
<reference evidence="1" key="1">
    <citation type="submission" date="2018-05" db="EMBL/GenBank/DDBJ databases">
        <authorList>
            <person name="Lanie J.A."/>
            <person name="Ng W.-L."/>
            <person name="Kazmierczak K.M."/>
            <person name="Andrzejewski T.M."/>
            <person name="Davidsen T.M."/>
            <person name="Wayne K.J."/>
            <person name="Tettelin H."/>
            <person name="Glass J.I."/>
            <person name="Rusch D."/>
            <person name="Podicherti R."/>
            <person name="Tsui H.-C.T."/>
            <person name="Winkler M.E."/>
        </authorList>
    </citation>
    <scope>NUCLEOTIDE SEQUENCE</scope>
</reference>
<name>A0A382H4G9_9ZZZZ</name>
<feature type="non-terminal residue" evidence="1">
    <location>
        <position position="29"/>
    </location>
</feature>
<accession>A0A382H4G9</accession>
<organism evidence="1">
    <name type="scientific">marine metagenome</name>
    <dbReference type="NCBI Taxonomy" id="408172"/>
    <lineage>
        <taxon>unclassified sequences</taxon>
        <taxon>metagenomes</taxon>
        <taxon>ecological metagenomes</taxon>
    </lineage>
</organism>
<evidence type="ECO:0000313" key="1">
    <source>
        <dbReference type="EMBL" id="SVB82160.1"/>
    </source>
</evidence>
<gene>
    <name evidence="1" type="ORF">METZ01_LOCUS235014</name>
</gene>
<dbReference type="EMBL" id="UINC01059119">
    <property type="protein sequence ID" value="SVB82160.1"/>
    <property type="molecule type" value="Genomic_DNA"/>
</dbReference>
<dbReference type="AlphaFoldDB" id="A0A382H4G9"/>